<feature type="compositionally biased region" description="Basic and acidic residues" evidence="1">
    <location>
        <begin position="147"/>
        <end position="162"/>
    </location>
</feature>
<sequence length="225" mass="25227">MGSSAPKKSNSGASPQWEKPDRILKVLAAELSRQRAPKVDAQVSDMFKYRWKNGEVELIVGLLKKEIASLRLDHGGKTALVNRSMSFHHFPQLYLTMKLLEAFMDAAWKSRWSLPPQGHLPSHSGAGSTSPDGKRPWKEVQEDDDDKDRQGKRPKPVTRETMGHLLIKDMTGPKIVDIEEAPRKSSYFIEAGALAEIIADTLKRIARLSLQELASDEIEQEDNTT</sequence>
<feature type="region of interest" description="Disordered" evidence="1">
    <location>
        <begin position="116"/>
        <end position="162"/>
    </location>
</feature>
<gene>
    <name evidence="2" type="ORF">FJTKL_12280</name>
</gene>
<evidence type="ECO:0000256" key="1">
    <source>
        <dbReference type="SAM" id="MobiDB-lite"/>
    </source>
</evidence>
<keyword evidence="3" id="KW-1185">Reference proteome</keyword>
<accession>A0ABR4EEE9</accession>
<proteinExistence type="predicted"/>
<dbReference type="Proteomes" id="UP001600888">
    <property type="component" value="Unassembled WGS sequence"/>
</dbReference>
<evidence type="ECO:0000313" key="2">
    <source>
        <dbReference type="EMBL" id="KAL2280768.1"/>
    </source>
</evidence>
<dbReference type="EMBL" id="JBAWTH010000063">
    <property type="protein sequence ID" value="KAL2280768.1"/>
    <property type="molecule type" value="Genomic_DNA"/>
</dbReference>
<comment type="caution">
    <text evidence="2">The sequence shown here is derived from an EMBL/GenBank/DDBJ whole genome shotgun (WGS) entry which is preliminary data.</text>
</comment>
<organism evidence="2 3">
    <name type="scientific">Diaporthe vaccinii</name>
    <dbReference type="NCBI Taxonomy" id="105482"/>
    <lineage>
        <taxon>Eukaryota</taxon>
        <taxon>Fungi</taxon>
        <taxon>Dikarya</taxon>
        <taxon>Ascomycota</taxon>
        <taxon>Pezizomycotina</taxon>
        <taxon>Sordariomycetes</taxon>
        <taxon>Sordariomycetidae</taxon>
        <taxon>Diaporthales</taxon>
        <taxon>Diaporthaceae</taxon>
        <taxon>Diaporthe</taxon>
        <taxon>Diaporthe eres species complex</taxon>
    </lineage>
</organism>
<protein>
    <submittedName>
        <fullName evidence="2">Uncharacterized protein</fullName>
    </submittedName>
</protein>
<reference evidence="2 3" key="1">
    <citation type="submission" date="2024-03" db="EMBL/GenBank/DDBJ databases">
        <title>A high-quality draft genome sequence of Diaporthe vaccinii, a causative agent of upright dieback and viscid rot disease in cranberry plants.</title>
        <authorList>
            <person name="Sarrasin M."/>
            <person name="Lang B.F."/>
            <person name="Burger G."/>
        </authorList>
    </citation>
    <scope>NUCLEOTIDE SEQUENCE [LARGE SCALE GENOMIC DNA]</scope>
    <source>
        <strain evidence="2 3">IS7</strain>
    </source>
</reference>
<evidence type="ECO:0000313" key="3">
    <source>
        <dbReference type="Proteomes" id="UP001600888"/>
    </source>
</evidence>
<name>A0ABR4EEE9_9PEZI</name>